<feature type="compositionally biased region" description="Polar residues" evidence="6">
    <location>
        <begin position="1"/>
        <end position="11"/>
    </location>
</feature>
<dbReference type="FunFam" id="2.20.25.80:FF:000004">
    <property type="entry name" value="WRKY transcription factor 65"/>
    <property type="match status" value="1"/>
</dbReference>
<dbReference type="SUPFAM" id="SSF118290">
    <property type="entry name" value="WRKY DNA-binding domain"/>
    <property type="match status" value="1"/>
</dbReference>
<organism evidence="8 9">
    <name type="scientific">Oldenlandia corymbosa var. corymbosa</name>
    <dbReference type="NCBI Taxonomy" id="529605"/>
    <lineage>
        <taxon>Eukaryota</taxon>
        <taxon>Viridiplantae</taxon>
        <taxon>Streptophyta</taxon>
        <taxon>Embryophyta</taxon>
        <taxon>Tracheophyta</taxon>
        <taxon>Spermatophyta</taxon>
        <taxon>Magnoliopsida</taxon>
        <taxon>eudicotyledons</taxon>
        <taxon>Gunneridae</taxon>
        <taxon>Pentapetalae</taxon>
        <taxon>asterids</taxon>
        <taxon>lamiids</taxon>
        <taxon>Gentianales</taxon>
        <taxon>Rubiaceae</taxon>
        <taxon>Rubioideae</taxon>
        <taxon>Spermacoceae</taxon>
        <taxon>Hedyotis-Oldenlandia complex</taxon>
        <taxon>Oldenlandia</taxon>
    </lineage>
</organism>
<name>A0AAV1BV86_OLDCO</name>
<comment type="subcellular location">
    <subcellularLocation>
        <location evidence="1">Nucleus</location>
    </subcellularLocation>
</comment>
<evidence type="ECO:0000256" key="3">
    <source>
        <dbReference type="ARBA" id="ARBA00023125"/>
    </source>
</evidence>
<dbReference type="SMART" id="SM00774">
    <property type="entry name" value="WRKY"/>
    <property type="match status" value="1"/>
</dbReference>
<evidence type="ECO:0000313" key="9">
    <source>
        <dbReference type="Proteomes" id="UP001161247"/>
    </source>
</evidence>
<accession>A0AAV1BV86</accession>
<keyword evidence="4" id="KW-0804">Transcription</keyword>
<evidence type="ECO:0000256" key="4">
    <source>
        <dbReference type="ARBA" id="ARBA00023163"/>
    </source>
</evidence>
<dbReference type="EMBL" id="OX459118">
    <property type="protein sequence ID" value="CAI9087224.1"/>
    <property type="molecule type" value="Genomic_DNA"/>
</dbReference>
<evidence type="ECO:0000256" key="2">
    <source>
        <dbReference type="ARBA" id="ARBA00023015"/>
    </source>
</evidence>
<keyword evidence="2" id="KW-0805">Transcription regulation</keyword>
<feature type="region of interest" description="Disordered" evidence="6">
    <location>
        <begin position="1"/>
        <end position="104"/>
    </location>
</feature>
<dbReference type="InterPro" id="IPR044810">
    <property type="entry name" value="WRKY_plant"/>
</dbReference>
<evidence type="ECO:0000313" key="8">
    <source>
        <dbReference type="EMBL" id="CAI9087224.1"/>
    </source>
</evidence>
<reference evidence="8" key="1">
    <citation type="submission" date="2023-03" db="EMBL/GenBank/DDBJ databases">
        <authorList>
            <person name="Julca I."/>
        </authorList>
    </citation>
    <scope>NUCLEOTIDE SEQUENCE</scope>
</reference>
<keyword evidence="9" id="KW-1185">Reference proteome</keyword>
<dbReference type="PROSITE" id="PS50811">
    <property type="entry name" value="WRKY"/>
    <property type="match status" value="1"/>
</dbReference>
<evidence type="ECO:0000256" key="6">
    <source>
        <dbReference type="SAM" id="MobiDB-lite"/>
    </source>
</evidence>
<dbReference type="AlphaFoldDB" id="A0AAV1BV86"/>
<feature type="compositionally biased region" description="Acidic residues" evidence="6">
    <location>
        <begin position="151"/>
        <end position="173"/>
    </location>
</feature>
<dbReference type="GO" id="GO:0003700">
    <property type="term" value="F:DNA-binding transcription factor activity"/>
    <property type="evidence" value="ECO:0007669"/>
    <property type="project" value="InterPro"/>
</dbReference>
<keyword evidence="3" id="KW-0238">DNA-binding</keyword>
<evidence type="ECO:0000256" key="1">
    <source>
        <dbReference type="ARBA" id="ARBA00004123"/>
    </source>
</evidence>
<dbReference type="InterPro" id="IPR036576">
    <property type="entry name" value="WRKY_dom_sf"/>
</dbReference>
<evidence type="ECO:0000256" key="5">
    <source>
        <dbReference type="ARBA" id="ARBA00023242"/>
    </source>
</evidence>
<dbReference type="GO" id="GO:0005634">
    <property type="term" value="C:nucleus"/>
    <property type="evidence" value="ECO:0007669"/>
    <property type="project" value="UniProtKB-SubCell"/>
</dbReference>
<dbReference type="Proteomes" id="UP001161247">
    <property type="component" value="Chromosome 1"/>
</dbReference>
<protein>
    <submittedName>
        <fullName evidence="8">OLC1v1021245C2</fullName>
    </submittedName>
</protein>
<keyword evidence="5" id="KW-0539">Nucleus</keyword>
<gene>
    <name evidence="8" type="ORF">OLC1_LOCUS101</name>
</gene>
<feature type="domain" description="WRKY" evidence="7">
    <location>
        <begin position="65"/>
        <end position="125"/>
    </location>
</feature>
<feature type="region of interest" description="Disordered" evidence="6">
    <location>
        <begin position="116"/>
        <end position="181"/>
    </location>
</feature>
<feature type="compositionally biased region" description="Polar residues" evidence="6">
    <location>
        <begin position="129"/>
        <end position="150"/>
    </location>
</feature>
<dbReference type="PANTHER" id="PTHR32096">
    <property type="entry name" value="WRKY TRANSCRIPTION FACTOR 30-RELATED-RELATED"/>
    <property type="match status" value="1"/>
</dbReference>
<sequence>MEESSPENSGDSPRFRLLNDGGKMMASTSSPRKSSKRSSNQNRVVMSVAIETGSRFKGETGPPPTDAWAWRKYGQKPIKGSPYPRGYYRCSSSKGCPAKKQVERSKLDPNMLLVTYSCEHNHPGPPAPRNQTTQINNSIKPEKIATSNNSSEEEEEEEEADEEEGDEEEEEEEKPTKFASHAAVINKCDGGGGGGDNDFVANNSTTNEVSSLIASVSDHFWFSEFESTSTSSTMLESLIFTGDHKVSSTTNDDEMMKAAFTMRDDDESFFADLGELPECSKVFRRPGMMMERDEERRRLSLTPWCGTTG</sequence>
<dbReference type="Gene3D" id="2.20.25.80">
    <property type="entry name" value="WRKY domain"/>
    <property type="match status" value="1"/>
</dbReference>
<dbReference type="PANTHER" id="PTHR32096:SF19">
    <property type="entry name" value="OS01G0750100 PROTEIN"/>
    <property type="match status" value="1"/>
</dbReference>
<dbReference type="InterPro" id="IPR003657">
    <property type="entry name" value="WRKY_dom"/>
</dbReference>
<dbReference type="Pfam" id="PF03106">
    <property type="entry name" value="WRKY"/>
    <property type="match status" value="1"/>
</dbReference>
<proteinExistence type="predicted"/>
<dbReference type="GO" id="GO:0000976">
    <property type="term" value="F:transcription cis-regulatory region binding"/>
    <property type="evidence" value="ECO:0007669"/>
    <property type="project" value="TreeGrafter"/>
</dbReference>
<evidence type="ECO:0000259" key="7">
    <source>
        <dbReference type="PROSITE" id="PS50811"/>
    </source>
</evidence>